<dbReference type="InterPro" id="IPR037067">
    <property type="entry name" value="Coatomer_gsu_app_sf"/>
</dbReference>
<evidence type="ECO:0000313" key="18">
    <source>
        <dbReference type="EMBL" id="CAD8903515.1"/>
    </source>
</evidence>
<evidence type="ECO:0000256" key="3">
    <source>
        <dbReference type="ARBA" id="ARBA00011775"/>
    </source>
</evidence>
<dbReference type="EMBL" id="HBFR01042041">
    <property type="protein sequence ID" value="CAD8903515.1"/>
    <property type="molecule type" value="Transcribed_RNA"/>
</dbReference>
<dbReference type="InterPro" id="IPR012295">
    <property type="entry name" value="TBP_dom_sf"/>
</dbReference>
<dbReference type="Gene3D" id="2.60.40.1480">
    <property type="entry name" value="Coatomer, gamma subunit, appendage domain"/>
    <property type="match status" value="1"/>
</dbReference>
<dbReference type="InterPro" id="IPR013040">
    <property type="entry name" value="Coatomer_gsu_app_Ig-like_dom"/>
</dbReference>
<organism evidence="18">
    <name type="scientific">Corethron hystrix</name>
    <dbReference type="NCBI Taxonomy" id="216773"/>
    <lineage>
        <taxon>Eukaryota</taxon>
        <taxon>Sar</taxon>
        <taxon>Stramenopiles</taxon>
        <taxon>Ochrophyta</taxon>
        <taxon>Bacillariophyta</taxon>
        <taxon>Coscinodiscophyceae</taxon>
        <taxon>Corethrophycidae</taxon>
        <taxon>Corethrales</taxon>
        <taxon>Corethraceae</taxon>
        <taxon>Corethron</taxon>
    </lineage>
</organism>
<accession>A0A7S1C1K4</accession>
<feature type="domain" description="Clathrin/coatomer adaptor adaptin-like N-terminal" evidence="15">
    <location>
        <begin position="40"/>
        <end position="568"/>
    </location>
</feature>
<dbReference type="Pfam" id="PF08752">
    <property type="entry name" value="COP-gamma_platf"/>
    <property type="match status" value="1"/>
</dbReference>
<evidence type="ECO:0000256" key="2">
    <source>
        <dbReference type="ARBA" id="ARBA00010720"/>
    </source>
</evidence>
<feature type="domain" description="Coatomer gamma subunit appendage Ig-like subdomain" evidence="16">
    <location>
        <begin position="675"/>
        <end position="819"/>
    </location>
</feature>
<dbReference type="FunFam" id="1.25.10.10:FF:000071">
    <property type="entry name" value="Coatomer subunit gamma"/>
    <property type="match status" value="1"/>
</dbReference>
<gene>
    <name evidence="18" type="ORF">CHYS00102_LOCUS30735</name>
</gene>
<keyword evidence="11 13" id="KW-0968">Cytoplasmic vesicle</keyword>
<keyword evidence="8 13" id="KW-0653">Protein transport</keyword>
<comment type="function">
    <text evidence="12 13">The coatomer is a cytosolic protein complex that binds to dilysine motifs and reversibly associates with Golgi non-clathrin-coated vesicles, which further mediate biosynthetic protein transport from the ER, via the Golgi up to the trans Golgi network. Coatomer complex is required for budding from Golgi membranes, and is essential for the retrograde Golgi-to-ER transport of dilysine-tagged proteins.</text>
</comment>
<comment type="similarity">
    <text evidence="2 13">Belongs to the COPG family.</text>
</comment>
<sequence length="939" mass="103007">MNEDGSLSISNVMKEFKDLKDKFKTDDYEAPPSPYAFLEKATVLQEARVFHDPKAVREDPRQCCVVITKIIHLIANGHPLTSNEVTDVFFGVTKLFMSDDASLRRMVYLFIKEVAEACNPDDVIIVTQSLSKDMASDADLYRANAIRVLTRIVDAAMLGAIERYVKQAIVDQHPLVATAALVSATHLFSKSPECAAIVRRWVSETTKATESPYEMVQYHAMLLLYQIRMHDRLGVSKLVTQASQRSSTRSPMATVLLVRYTSKLLIDEIACGQGGSQVYKTGYQFLEMSLRHKSELVVYEAARAICSMPGIEPSDLTPAISCLQLLLASPKPAVRFGSMKILSAVSQVHPRIVSKCNDDLEALIGDPNRSIATLAITTLLKTGSENAVDRLMKQISSFMAEINDEYKITVVNSIQQLCLQYPAKHRVLVGFLSNFLREEGGFEFKKAITDAIVHLMDAAPETTESSLFHLCEFIEDCEFTMLSTRILHLIGNIGPTTSAPGRYVRFVYNRVILENPAVRAASVSALAKFAAKVPSLRLSIVTLLNKSLSDEDDETRDRAAVALVIIEKSIEENPYVIPLEDDENPAEDVPVPGDSASYLLLEPLPMSFDQLSLSIKSYMAAPHALSSPEPMTLSALPIVETVQDPLVDSKTTGAGPSAPLDGENAKNAAEPADPAAAVYAVPDLNALGRVFRSTKTVALTESETEYVVSCVKHIYEEYIVLQFKVQNTIDDQRLENVTVCMEVDNPDVFEVTGEIPAESIGYGETKNCFVLLQRKPNAALCPLNFNCELHFTVQQVDPASGESEGDTYPEEYVLECLEILTSDFMAKVNVGGFRGSWEKIGSGNEVLEKFALQFKSVEEALTAVISFLGMQPCDGTGTVKATNNGKPHMLHLSGVFVGNISVMVRAQVAEDPKGNGVTLKIAVRSDDAAVCRMVADCIH</sequence>
<dbReference type="InterPro" id="IPR011989">
    <property type="entry name" value="ARM-like"/>
</dbReference>
<proteinExistence type="inferred from homology"/>
<keyword evidence="10 13" id="KW-0472">Membrane</keyword>
<dbReference type="GO" id="GO:0006891">
    <property type="term" value="P:intra-Golgi vesicle-mediated transport"/>
    <property type="evidence" value="ECO:0007669"/>
    <property type="project" value="TreeGrafter"/>
</dbReference>
<evidence type="ECO:0000256" key="9">
    <source>
        <dbReference type="ARBA" id="ARBA00023034"/>
    </source>
</evidence>
<comment type="subunit">
    <text evidence="3">Oligomeric complex that consists of at least the alpha, beta, beta', gamma, delta, epsilon and zeta subunits.</text>
</comment>
<dbReference type="InterPro" id="IPR013041">
    <property type="entry name" value="Clathrin_app_Ig-like_sf"/>
</dbReference>
<dbReference type="AlphaFoldDB" id="A0A7S1C1K4"/>
<dbReference type="Gene3D" id="1.25.10.10">
    <property type="entry name" value="Leucine-rich Repeat Variant"/>
    <property type="match status" value="2"/>
</dbReference>
<keyword evidence="6" id="KW-0677">Repeat</keyword>
<evidence type="ECO:0000256" key="11">
    <source>
        <dbReference type="ARBA" id="ARBA00023329"/>
    </source>
</evidence>
<evidence type="ECO:0000256" key="14">
    <source>
        <dbReference type="SAM" id="MobiDB-lite"/>
    </source>
</evidence>
<keyword evidence="7 13" id="KW-0931">ER-Golgi transport</keyword>
<protein>
    <recommendedName>
        <fullName evidence="13">Coatomer subunit gamma</fullName>
    </recommendedName>
</protein>
<dbReference type="InterPro" id="IPR032154">
    <property type="entry name" value="Coatomer_g_Cpla"/>
</dbReference>
<dbReference type="PANTHER" id="PTHR10261:SF0">
    <property type="entry name" value="COATOMER SUBUNIT GAMMA-2"/>
    <property type="match status" value="1"/>
</dbReference>
<evidence type="ECO:0000256" key="4">
    <source>
        <dbReference type="ARBA" id="ARBA00022448"/>
    </source>
</evidence>
<reference evidence="18" key="1">
    <citation type="submission" date="2021-01" db="EMBL/GenBank/DDBJ databases">
        <authorList>
            <person name="Corre E."/>
            <person name="Pelletier E."/>
            <person name="Niang G."/>
            <person name="Scheremetjew M."/>
            <person name="Finn R."/>
            <person name="Kale V."/>
            <person name="Holt S."/>
            <person name="Cochrane G."/>
            <person name="Meng A."/>
            <person name="Brown T."/>
            <person name="Cohen L."/>
        </authorList>
    </citation>
    <scope>NUCLEOTIDE SEQUENCE</scope>
    <source>
        <strain evidence="18">308</strain>
    </source>
</reference>
<dbReference type="Pfam" id="PF16381">
    <property type="entry name" value="Coatomer_g_Cpla"/>
    <property type="match status" value="1"/>
</dbReference>
<dbReference type="GO" id="GO:0009306">
    <property type="term" value="P:protein secretion"/>
    <property type="evidence" value="ECO:0007669"/>
    <property type="project" value="TreeGrafter"/>
</dbReference>
<dbReference type="PANTHER" id="PTHR10261">
    <property type="entry name" value="COATOMER SUBUNIT GAMMA"/>
    <property type="match status" value="1"/>
</dbReference>
<dbReference type="InterPro" id="IPR016024">
    <property type="entry name" value="ARM-type_fold"/>
</dbReference>
<dbReference type="FunFam" id="2.60.40.1480:FF:000001">
    <property type="entry name" value="Coatomer subunit gamma"/>
    <property type="match status" value="1"/>
</dbReference>
<evidence type="ECO:0000256" key="12">
    <source>
        <dbReference type="ARBA" id="ARBA00025536"/>
    </source>
</evidence>
<keyword evidence="4 13" id="KW-0813">Transport</keyword>
<dbReference type="GO" id="GO:0005793">
    <property type="term" value="C:endoplasmic reticulum-Golgi intermediate compartment"/>
    <property type="evidence" value="ECO:0007669"/>
    <property type="project" value="TreeGrafter"/>
</dbReference>
<dbReference type="GO" id="GO:0005783">
    <property type="term" value="C:endoplasmic reticulum"/>
    <property type="evidence" value="ECO:0007669"/>
    <property type="project" value="TreeGrafter"/>
</dbReference>
<evidence type="ECO:0000256" key="7">
    <source>
        <dbReference type="ARBA" id="ARBA00022892"/>
    </source>
</evidence>
<dbReference type="GO" id="GO:0000139">
    <property type="term" value="C:Golgi membrane"/>
    <property type="evidence" value="ECO:0007669"/>
    <property type="project" value="UniProtKB-SubCell"/>
</dbReference>
<dbReference type="GO" id="GO:0005198">
    <property type="term" value="F:structural molecule activity"/>
    <property type="evidence" value="ECO:0007669"/>
    <property type="project" value="InterPro"/>
</dbReference>
<evidence type="ECO:0000256" key="5">
    <source>
        <dbReference type="ARBA" id="ARBA00022490"/>
    </source>
</evidence>
<dbReference type="GO" id="GO:0006888">
    <property type="term" value="P:endoplasmic reticulum to Golgi vesicle-mediated transport"/>
    <property type="evidence" value="ECO:0007669"/>
    <property type="project" value="TreeGrafter"/>
</dbReference>
<dbReference type="Gene3D" id="3.30.310.10">
    <property type="entry name" value="TATA-Binding Protein"/>
    <property type="match status" value="1"/>
</dbReference>
<evidence type="ECO:0000256" key="1">
    <source>
        <dbReference type="ARBA" id="ARBA00004255"/>
    </source>
</evidence>
<evidence type="ECO:0000259" key="17">
    <source>
        <dbReference type="Pfam" id="PF16381"/>
    </source>
</evidence>
<keyword evidence="5 13" id="KW-0963">Cytoplasm</keyword>
<keyword evidence="9 13" id="KW-0333">Golgi apparatus</keyword>
<dbReference type="FunFam" id="3.30.310.10:FF:000011">
    <property type="entry name" value="Coatomer subunit gamma"/>
    <property type="match status" value="1"/>
</dbReference>
<dbReference type="InterPro" id="IPR009028">
    <property type="entry name" value="Coatomer/calthrin_app_sub_C"/>
</dbReference>
<evidence type="ECO:0000256" key="8">
    <source>
        <dbReference type="ARBA" id="ARBA00022927"/>
    </source>
</evidence>
<dbReference type="GO" id="GO:0030126">
    <property type="term" value="C:COPI vesicle coat"/>
    <property type="evidence" value="ECO:0007669"/>
    <property type="project" value="InterPro"/>
</dbReference>
<dbReference type="SUPFAM" id="SSF49348">
    <property type="entry name" value="Clathrin adaptor appendage domain"/>
    <property type="match status" value="1"/>
</dbReference>
<dbReference type="FunFam" id="1.25.10.10:FF:000382">
    <property type="entry name" value="Coatomer subunit gamma"/>
    <property type="match status" value="1"/>
</dbReference>
<dbReference type="InterPro" id="IPR017106">
    <property type="entry name" value="Coatomer_gsu"/>
</dbReference>
<dbReference type="Pfam" id="PF01602">
    <property type="entry name" value="Adaptin_N"/>
    <property type="match status" value="1"/>
</dbReference>
<comment type="subcellular location">
    <subcellularLocation>
        <location evidence="13">Cytoplasm</location>
    </subcellularLocation>
    <subcellularLocation>
        <location evidence="1 13">Golgi apparatus membrane</location>
        <topology evidence="1 13">Peripheral membrane protein</topology>
        <orientation evidence="1 13">Cytoplasmic side</orientation>
    </subcellularLocation>
    <subcellularLocation>
        <location evidence="13">Cytoplasmic vesicle</location>
        <location evidence="13">COPI-coated vesicle membrane</location>
        <topology evidence="13">Peripheral membrane protein</topology>
        <orientation evidence="13">Cytoplasmic side</orientation>
    </subcellularLocation>
</comment>
<dbReference type="InterPro" id="IPR002553">
    <property type="entry name" value="Clathrin/coatomer_adapt-like_N"/>
</dbReference>
<feature type="domain" description="Coatomer subunit gamma C-terminal" evidence="17">
    <location>
        <begin position="822"/>
        <end position="938"/>
    </location>
</feature>
<dbReference type="PIRSF" id="PIRSF037093">
    <property type="entry name" value="Coatomer_gamma_subunit"/>
    <property type="match status" value="1"/>
</dbReference>
<dbReference type="SUPFAM" id="SSF48371">
    <property type="entry name" value="ARM repeat"/>
    <property type="match status" value="1"/>
</dbReference>
<dbReference type="GO" id="GO:0006886">
    <property type="term" value="P:intracellular protein transport"/>
    <property type="evidence" value="ECO:0007669"/>
    <property type="project" value="InterPro"/>
</dbReference>
<feature type="region of interest" description="Disordered" evidence="14">
    <location>
        <begin position="647"/>
        <end position="669"/>
    </location>
</feature>
<evidence type="ECO:0000256" key="10">
    <source>
        <dbReference type="ARBA" id="ARBA00023136"/>
    </source>
</evidence>
<dbReference type="SUPFAM" id="SSF55711">
    <property type="entry name" value="Subdomain of clathrin and coatomer appendage domain"/>
    <property type="match status" value="1"/>
</dbReference>
<evidence type="ECO:0000256" key="13">
    <source>
        <dbReference type="PIRNR" id="PIRNR037093"/>
    </source>
</evidence>
<evidence type="ECO:0000259" key="15">
    <source>
        <dbReference type="Pfam" id="PF01602"/>
    </source>
</evidence>
<name>A0A7S1C1K4_9STRA</name>
<evidence type="ECO:0000256" key="6">
    <source>
        <dbReference type="ARBA" id="ARBA00022737"/>
    </source>
</evidence>
<evidence type="ECO:0000259" key="16">
    <source>
        <dbReference type="Pfam" id="PF08752"/>
    </source>
</evidence>